<keyword evidence="2" id="KW-1185">Reference proteome</keyword>
<sequence>MDVQLYVYDLTRGMARAMSQQFLGTQIDAVYHTSLVFGNIEYFFGMGVQTCYPGSTHHGRPMEVVQMGTTHLPLETIMEYLESLKEVYSPESYDLFAHNCNNFTNDFAMFLVGKGIPEHITPKRVLDTPFGRMLKPQLDAGMRSVTQAPVPPQNVPRPATTSGAGGNNGQARNTPSGIMTNGKAPTTSAAYGSVMNVTSLRALEKHLQNASATVATIFFTSSTCGPCKVAYPMFDQLAGQYQQSLFIKVDINSARDIAAKYQIRATPTFMTFSKGTKRDEWTGADPNLLQANVESVIQQTFPPHPHTLVKAPTLQFGSLKPVTYAKVPPLDKLMAKLGGAANDTKLVALRSFIDKRNINPQDATLPDLKAVGDTFQNKITSLPVEVRFAAVDLLRCAMLDTRISGFFAEEQGMKTLSTLIGHVIDLEACPHNLRLVTIHLACNLFTSSLCVKEMMQHGNPLATLLIQLIASSLLDTSHHTTRVASASLAFNVSVTNYRMRREESREGFGESEQVELAAGLVETLSGEDNGDVTKALLLALGYLVYCAPQDGELVDMTKALDAKETTLISWRRGPRMLETPSAGVFVHLAKKVRQEHLSPFNILPFVALRLSLVPNSFFLFYLHARWPDVCARSILILPRPHYMSAGSHSQQGPSVWTYASSSRPRRRSSLILPSREVRDIHEKADRHTSSGKHHPESMPEKFQAAWMNQSQRARYIKTGCLITFVLLVIYYITPSSYGSTIPGRGKFPGGDVASDASVATTKCTRSYSKDKPLVQYALMIDAGSTGSRIHVYRFNNCGPTPELEDEIFKMTEKKEGGSGLSSYKSDAEGAARSLDVLMDVAVQNVPDKLKACTPVAVKATAGLRKLGPELSDAILKAVRNRLDTVYPFPLVSEERGGVEVMDGKDEGVYAWITTNYLLGKIGGPDKTPTAAVFDLGGGSTQIVFQPTFKQAVDGGMPEHLQEGDHKYDLSFGGRDFTLYQHSYMGYGLMEARNNLHRVVVEGVHDNNPTSEAWLQKPILNPCLGVGMSREVDVSMGEDHVLGPTVTVNMTGPPTGSPAQCRALAEKTLKKDAECGLAPCAFNGVHQPSLEKTFAREDIYLFSYFYDRTFPLGMPESFTLRELKDLTARVCQGGDAWKVFDSIPGAMDELQDRPETCLDLNFMLALLHTGYEMPIDREVKIAKKIKGNELGWCLGASLPLLSQESGWNCKISRVS</sequence>
<protein>
    <submittedName>
        <fullName evidence="1">Guanosine-diphosphatase</fullName>
        <ecNumber evidence="1">3.6.1.42</ecNumber>
    </submittedName>
</protein>
<reference evidence="1" key="1">
    <citation type="submission" date="2023-07" db="EMBL/GenBank/DDBJ databases">
        <title>Black Yeasts Isolated from many extreme environments.</title>
        <authorList>
            <person name="Coleine C."/>
            <person name="Stajich J.E."/>
            <person name="Selbmann L."/>
        </authorList>
    </citation>
    <scope>NUCLEOTIDE SEQUENCE</scope>
    <source>
        <strain evidence="1">CCFEE 5714</strain>
    </source>
</reference>
<dbReference type="Proteomes" id="UP001281147">
    <property type="component" value="Unassembled WGS sequence"/>
</dbReference>
<accession>A0ACC3MTI4</accession>
<organism evidence="1 2">
    <name type="scientific">Vermiconidia calcicola</name>
    <dbReference type="NCBI Taxonomy" id="1690605"/>
    <lineage>
        <taxon>Eukaryota</taxon>
        <taxon>Fungi</taxon>
        <taxon>Dikarya</taxon>
        <taxon>Ascomycota</taxon>
        <taxon>Pezizomycotina</taxon>
        <taxon>Dothideomycetes</taxon>
        <taxon>Dothideomycetidae</taxon>
        <taxon>Mycosphaerellales</taxon>
        <taxon>Extremaceae</taxon>
        <taxon>Vermiconidia</taxon>
    </lineage>
</organism>
<name>A0ACC3MTI4_9PEZI</name>
<dbReference type="EMBL" id="JAUTXU010000151">
    <property type="protein sequence ID" value="KAK3703441.1"/>
    <property type="molecule type" value="Genomic_DNA"/>
</dbReference>
<dbReference type="EC" id="3.6.1.42" evidence="1"/>
<gene>
    <name evidence="1" type="primary">GDA1_2</name>
    <name evidence="1" type="ORF">LTR37_014431</name>
</gene>
<evidence type="ECO:0000313" key="2">
    <source>
        <dbReference type="Proteomes" id="UP001281147"/>
    </source>
</evidence>
<comment type="caution">
    <text evidence="1">The sequence shown here is derived from an EMBL/GenBank/DDBJ whole genome shotgun (WGS) entry which is preliminary data.</text>
</comment>
<evidence type="ECO:0000313" key="1">
    <source>
        <dbReference type="EMBL" id="KAK3703441.1"/>
    </source>
</evidence>
<keyword evidence="1" id="KW-0378">Hydrolase</keyword>
<proteinExistence type="predicted"/>